<dbReference type="PANTHER" id="PTHR11406">
    <property type="entry name" value="PHOSPHOGLYCERATE KINASE"/>
    <property type="match status" value="1"/>
</dbReference>
<comment type="similarity">
    <text evidence="3 10">Belongs to the phosphoglycerate kinase family.</text>
</comment>
<evidence type="ECO:0000313" key="14">
    <source>
        <dbReference type="Proteomes" id="UP001162131"/>
    </source>
</evidence>
<dbReference type="GO" id="GO:0043531">
    <property type="term" value="F:ADP binding"/>
    <property type="evidence" value="ECO:0007669"/>
    <property type="project" value="TreeGrafter"/>
</dbReference>
<protein>
    <recommendedName>
        <fullName evidence="4 10">Phosphoglycerate kinase</fullName>
        <ecNumber evidence="4 10">2.7.2.3</ecNumber>
    </recommendedName>
</protein>
<dbReference type="InterPro" id="IPR036043">
    <property type="entry name" value="Phosphoglycerate_kinase_sf"/>
</dbReference>
<evidence type="ECO:0000256" key="5">
    <source>
        <dbReference type="ARBA" id="ARBA00022679"/>
    </source>
</evidence>
<dbReference type="AlphaFoldDB" id="A0AAU9JSV2"/>
<evidence type="ECO:0000256" key="6">
    <source>
        <dbReference type="ARBA" id="ARBA00022741"/>
    </source>
</evidence>
<keyword evidence="5 10" id="KW-0808">Transferase</keyword>
<dbReference type="Gene3D" id="2.60.40.10">
    <property type="entry name" value="Immunoglobulins"/>
    <property type="match status" value="1"/>
</dbReference>
<evidence type="ECO:0000256" key="4">
    <source>
        <dbReference type="ARBA" id="ARBA00013061"/>
    </source>
</evidence>
<dbReference type="Pfam" id="PF00162">
    <property type="entry name" value="PGK"/>
    <property type="match status" value="1"/>
</dbReference>
<dbReference type="PANTHER" id="PTHR11406:SF23">
    <property type="entry name" value="PHOSPHOGLYCERATE KINASE 1, CHLOROPLASTIC-RELATED"/>
    <property type="match status" value="1"/>
</dbReference>
<dbReference type="InterPro" id="IPR001576">
    <property type="entry name" value="Phosphoglycerate_kinase"/>
</dbReference>
<accession>A0AAU9JSV2</accession>
<evidence type="ECO:0000256" key="3">
    <source>
        <dbReference type="ARBA" id="ARBA00008982"/>
    </source>
</evidence>
<evidence type="ECO:0000256" key="8">
    <source>
        <dbReference type="ARBA" id="ARBA00022840"/>
    </source>
</evidence>
<evidence type="ECO:0000256" key="1">
    <source>
        <dbReference type="ARBA" id="ARBA00000642"/>
    </source>
</evidence>
<dbReference type="GO" id="GO:0006096">
    <property type="term" value="P:glycolytic process"/>
    <property type="evidence" value="ECO:0007669"/>
    <property type="project" value="InterPro"/>
</dbReference>
<gene>
    <name evidence="13" type="ORF">BSTOLATCC_MIC52239</name>
</gene>
<name>A0AAU9JSV2_9CILI</name>
<dbReference type="GO" id="GO:0005829">
    <property type="term" value="C:cytosol"/>
    <property type="evidence" value="ECO:0007669"/>
    <property type="project" value="TreeGrafter"/>
</dbReference>
<reference evidence="13" key="1">
    <citation type="submission" date="2021-09" db="EMBL/GenBank/DDBJ databases">
        <authorList>
            <consortium name="AG Swart"/>
            <person name="Singh M."/>
            <person name="Singh A."/>
            <person name="Seah K."/>
            <person name="Emmerich C."/>
        </authorList>
    </citation>
    <scope>NUCLEOTIDE SEQUENCE</scope>
    <source>
        <strain evidence="13">ATCC30299</strain>
    </source>
</reference>
<comment type="cofactor">
    <cofactor evidence="2">
        <name>Mg(2+)</name>
        <dbReference type="ChEBI" id="CHEBI:18420"/>
    </cofactor>
</comment>
<feature type="region of interest" description="Disordered" evidence="12">
    <location>
        <begin position="876"/>
        <end position="910"/>
    </location>
</feature>
<dbReference type="InterPro" id="IPR013783">
    <property type="entry name" value="Ig-like_fold"/>
</dbReference>
<keyword evidence="6" id="KW-0547">Nucleotide-binding</keyword>
<dbReference type="Pfam" id="PF14646">
    <property type="entry name" value="MYCBPAP"/>
    <property type="match status" value="1"/>
</dbReference>
<feature type="compositionally biased region" description="Acidic residues" evidence="12">
    <location>
        <begin position="883"/>
        <end position="904"/>
    </location>
</feature>
<evidence type="ECO:0000256" key="10">
    <source>
        <dbReference type="RuleBase" id="RU000532"/>
    </source>
</evidence>
<dbReference type="EC" id="2.7.2.3" evidence="4 10"/>
<dbReference type="GO" id="GO:0005524">
    <property type="term" value="F:ATP binding"/>
    <property type="evidence" value="ECO:0007669"/>
    <property type="project" value="UniProtKB-KW"/>
</dbReference>
<dbReference type="Proteomes" id="UP001162131">
    <property type="component" value="Unassembled WGS sequence"/>
</dbReference>
<evidence type="ECO:0000256" key="2">
    <source>
        <dbReference type="ARBA" id="ARBA00001946"/>
    </source>
</evidence>
<comment type="subunit">
    <text evidence="11">Monomer.</text>
</comment>
<keyword evidence="9" id="KW-0460">Magnesium</keyword>
<comment type="catalytic activity">
    <reaction evidence="1 10">
        <text>(2R)-3-phosphoglycerate + ATP = (2R)-3-phospho-glyceroyl phosphate + ADP</text>
        <dbReference type="Rhea" id="RHEA:14801"/>
        <dbReference type="ChEBI" id="CHEBI:30616"/>
        <dbReference type="ChEBI" id="CHEBI:57604"/>
        <dbReference type="ChEBI" id="CHEBI:58272"/>
        <dbReference type="ChEBI" id="CHEBI:456216"/>
        <dbReference type="EC" id="2.7.2.3"/>
    </reaction>
</comment>
<keyword evidence="8" id="KW-0067">ATP-binding</keyword>
<organism evidence="13 14">
    <name type="scientific">Blepharisma stoltei</name>
    <dbReference type="NCBI Taxonomy" id="1481888"/>
    <lineage>
        <taxon>Eukaryota</taxon>
        <taxon>Sar</taxon>
        <taxon>Alveolata</taxon>
        <taxon>Ciliophora</taxon>
        <taxon>Postciliodesmatophora</taxon>
        <taxon>Heterotrichea</taxon>
        <taxon>Heterotrichida</taxon>
        <taxon>Blepharismidae</taxon>
        <taxon>Blepharisma</taxon>
    </lineage>
</organism>
<proteinExistence type="inferred from homology"/>
<comment type="caution">
    <text evidence="13">The sequence shown here is derived from an EMBL/GenBank/DDBJ whole genome shotgun (WGS) entry which is preliminary data.</text>
</comment>
<evidence type="ECO:0000256" key="7">
    <source>
        <dbReference type="ARBA" id="ARBA00022777"/>
    </source>
</evidence>
<dbReference type="InterPro" id="IPR032707">
    <property type="entry name" value="MYCBPAP"/>
</dbReference>
<evidence type="ECO:0000256" key="9">
    <source>
        <dbReference type="ARBA" id="ARBA00022842"/>
    </source>
</evidence>
<evidence type="ECO:0000313" key="13">
    <source>
        <dbReference type="EMBL" id="CAG9330827.1"/>
    </source>
</evidence>
<evidence type="ECO:0000256" key="11">
    <source>
        <dbReference type="RuleBase" id="RU000696"/>
    </source>
</evidence>
<evidence type="ECO:0000256" key="12">
    <source>
        <dbReference type="SAM" id="MobiDB-lite"/>
    </source>
</evidence>
<dbReference type="SUPFAM" id="SSF53748">
    <property type="entry name" value="Phosphoglycerate kinase"/>
    <property type="match status" value="1"/>
</dbReference>
<comment type="pathway">
    <text evidence="10">Carbohydrate degradation; glycolysis; pyruvate from D-glyceraldehyde 3-phosphate: step 2/5.</text>
</comment>
<dbReference type="GO" id="GO:0004618">
    <property type="term" value="F:phosphoglycerate kinase activity"/>
    <property type="evidence" value="ECO:0007669"/>
    <property type="project" value="UniProtKB-EC"/>
</dbReference>
<dbReference type="InterPro" id="IPR015824">
    <property type="entry name" value="Phosphoglycerate_kinase_N"/>
</dbReference>
<dbReference type="EMBL" id="CAJZBQ010000052">
    <property type="protein sequence ID" value="CAG9330827.1"/>
    <property type="molecule type" value="Genomic_DNA"/>
</dbReference>
<dbReference type="PRINTS" id="PR00477">
    <property type="entry name" value="PHGLYCKINASE"/>
</dbReference>
<sequence>MSISVSRLQTPIVVTQGPQLMLSKSHLYMKAYISTTAGDEVSVTNNGTSAVFYEWRKFNRSDFIKAKRSDGINRFYCHYGRDVLLPGETKRFVFTFSSEKPGNFTEEWDLLTDPLLTHPIKQLTLSGEAYENDGYIAQRHFFEEELTRRTVLHTCEEILSDITRSVRTPTPPPPDLEDPKQCQEQFESKNLHYQVWHTTDVIKMLRQLESWVVEHIPLEEHFEPWNLSIDHMKELISLVPKIDLQHRYIERLNFIVKLAKEKPLYRSIYWEDARKVLVDLAEEIPVISSKIRTELDIEDYRFCLPWELTQEEIDKIQKEKTDKEVARAKLVKGKKINVAEEMAKDREACKERLFASVKEKFIDLFVKVLDEEPYMFLWNHMETMHLTNVLPKILQNTNRLNKHMKNSNIANYKIASNSIKTMNEVNMGELSRKYGINEADMEGKKVMLRLNLDVPLSEEIWEEEEVEVQNDPEQDPVTVIEKHCQPREIIDATLLKNAVPTIRYCLDHLAKCVIIVANLGPRVGNNREEYSLLPVAEWLEQELDQHIEFIEEIEIENFDERIEDLPENSVILLENMSFHPAEFGYSIDRDENCYHVDLDKINNFRRKLTSYYELYINDCIGPNTCMETLFKDTCSWRNPGCSSIECPEFEGEAILGLNLEKEIKGISSLFHEPERPLLAIIGGNHSSKINLLDKVVMMYNLLYQVDKIFLGGDMALLFFHVMNSLPSTFDPHLNQFVQRVIDFAKELKKPIILPSDFIICEKINPPEELQLDFTWAHYSDKYQPCKIGEPIPEGWAIVGFHEQTAEKLNSTLFESRRFFWCGSLDLHTSNKEQLNLLNKVAIEFFKSHKESRELHIGIFDVEESFKYLVQENNQNSTERILNSDEEEEEVEEEEEEEKTQEENSEGTVEQNQNSFDHLFNHRFNGGPLTVAILQGRKIRPLELIKEHLPPRPKSAEEDTSYLEII</sequence>
<dbReference type="GO" id="GO:0006094">
    <property type="term" value="P:gluconeogenesis"/>
    <property type="evidence" value="ECO:0007669"/>
    <property type="project" value="TreeGrafter"/>
</dbReference>
<keyword evidence="7 10" id="KW-0418">Kinase</keyword>
<keyword evidence="14" id="KW-1185">Reference proteome</keyword>
<dbReference type="Gene3D" id="3.40.50.1260">
    <property type="entry name" value="Phosphoglycerate kinase, N-terminal domain"/>
    <property type="match status" value="2"/>
</dbReference>